<dbReference type="AlphaFoldDB" id="A0A2T6ZEV6"/>
<sequence length="146" mass="17102">MCPNSRFKTIKRCKKVTTPNGIFMHRCKHALLISKTTERGLFVATPHLGRGYYICNEILQLIRITDPRQNWWRDDPVFKNGEPTHVYYFYHPGNWNDLPLKQPRTIHAGYQAFVVGHNLPNYYHTSKQFIQLPSTGSNKYDHKRGG</sequence>
<reference evidence="1 2" key="1">
    <citation type="submission" date="2017-04" db="EMBL/GenBank/DDBJ databases">
        <title>Draft genome sequence of Tuber borchii Vittad., a whitish edible truffle.</title>
        <authorList>
            <consortium name="DOE Joint Genome Institute"/>
            <person name="Murat C."/>
            <person name="Kuo A."/>
            <person name="Barry K.W."/>
            <person name="Clum A."/>
            <person name="Dockter R.B."/>
            <person name="Fauchery L."/>
            <person name="Iotti M."/>
            <person name="Kohler A."/>
            <person name="Labutti K."/>
            <person name="Lindquist E.A."/>
            <person name="Lipzen A."/>
            <person name="Ohm R.A."/>
            <person name="Wang M."/>
            <person name="Grigoriev I.V."/>
            <person name="Zambonelli A."/>
            <person name="Martin F.M."/>
        </authorList>
    </citation>
    <scope>NUCLEOTIDE SEQUENCE [LARGE SCALE GENOMIC DNA]</scope>
    <source>
        <strain evidence="1 2">Tbo3840</strain>
    </source>
</reference>
<organism evidence="1 2">
    <name type="scientific">Tuber borchii</name>
    <name type="common">White truffle</name>
    <dbReference type="NCBI Taxonomy" id="42251"/>
    <lineage>
        <taxon>Eukaryota</taxon>
        <taxon>Fungi</taxon>
        <taxon>Dikarya</taxon>
        <taxon>Ascomycota</taxon>
        <taxon>Pezizomycotina</taxon>
        <taxon>Pezizomycetes</taxon>
        <taxon>Pezizales</taxon>
        <taxon>Tuberaceae</taxon>
        <taxon>Tuber</taxon>
    </lineage>
</organism>
<evidence type="ECO:0000313" key="1">
    <source>
        <dbReference type="EMBL" id="PUU73996.1"/>
    </source>
</evidence>
<dbReference type="Proteomes" id="UP000244722">
    <property type="component" value="Unassembled WGS sequence"/>
</dbReference>
<protein>
    <submittedName>
        <fullName evidence="1">Uncharacterized protein</fullName>
    </submittedName>
</protein>
<comment type="caution">
    <text evidence="1">The sequence shown here is derived from an EMBL/GenBank/DDBJ whole genome shotgun (WGS) entry which is preliminary data.</text>
</comment>
<keyword evidence="2" id="KW-1185">Reference proteome</keyword>
<gene>
    <name evidence="1" type="ORF">B9Z19DRAFT_1068542</name>
</gene>
<proteinExistence type="predicted"/>
<dbReference type="EMBL" id="NESQ01000328">
    <property type="protein sequence ID" value="PUU73996.1"/>
    <property type="molecule type" value="Genomic_DNA"/>
</dbReference>
<name>A0A2T6ZEV6_TUBBO</name>
<evidence type="ECO:0000313" key="2">
    <source>
        <dbReference type="Proteomes" id="UP000244722"/>
    </source>
</evidence>
<accession>A0A2T6ZEV6</accession>